<evidence type="ECO:0000256" key="1">
    <source>
        <dbReference type="PROSITE-ProRule" id="PRU00023"/>
    </source>
</evidence>
<comment type="caution">
    <text evidence="2">The sequence shown here is derived from an EMBL/GenBank/DDBJ whole genome shotgun (WGS) entry which is preliminary data.</text>
</comment>
<dbReference type="SUPFAM" id="SSF48403">
    <property type="entry name" value="Ankyrin repeat"/>
    <property type="match status" value="1"/>
</dbReference>
<feature type="repeat" description="ANK" evidence="1">
    <location>
        <begin position="224"/>
        <end position="256"/>
    </location>
</feature>
<accession>S8CJL2</accession>
<dbReference type="GO" id="GO:0003712">
    <property type="term" value="F:transcription coregulator activity"/>
    <property type="evidence" value="ECO:0007669"/>
    <property type="project" value="TreeGrafter"/>
</dbReference>
<dbReference type="InterPro" id="IPR036770">
    <property type="entry name" value="Ankyrin_rpt-contain_sf"/>
</dbReference>
<keyword evidence="3" id="KW-1185">Reference proteome</keyword>
<dbReference type="OrthoDB" id="407555at2759"/>
<dbReference type="Gene3D" id="2.60.40.10">
    <property type="entry name" value="Immunoglobulins"/>
    <property type="match status" value="1"/>
</dbReference>
<dbReference type="Pfam" id="PF12796">
    <property type="entry name" value="Ank_2"/>
    <property type="match status" value="1"/>
</dbReference>
<organism evidence="2 3">
    <name type="scientific">Genlisea aurea</name>
    <dbReference type="NCBI Taxonomy" id="192259"/>
    <lineage>
        <taxon>Eukaryota</taxon>
        <taxon>Viridiplantae</taxon>
        <taxon>Streptophyta</taxon>
        <taxon>Embryophyta</taxon>
        <taxon>Tracheophyta</taxon>
        <taxon>Spermatophyta</taxon>
        <taxon>Magnoliopsida</taxon>
        <taxon>eudicotyledons</taxon>
        <taxon>Gunneridae</taxon>
        <taxon>Pentapetalae</taxon>
        <taxon>asterids</taxon>
        <taxon>lamiids</taxon>
        <taxon>Lamiales</taxon>
        <taxon>Lentibulariaceae</taxon>
        <taxon>Genlisea</taxon>
    </lineage>
</organism>
<evidence type="ECO:0000313" key="2">
    <source>
        <dbReference type="EMBL" id="EPS66845.1"/>
    </source>
</evidence>
<dbReference type="PROSITE" id="PS50297">
    <property type="entry name" value="ANK_REP_REGION"/>
    <property type="match status" value="1"/>
</dbReference>
<dbReference type="SMART" id="SM00248">
    <property type="entry name" value="ANK"/>
    <property type="match status" value="1"/>
</dbReference>
<dbReference type="PANTHER" id="PTHR23335">
    <property type="entry name" value="CALMODULIN-BINDING TRANSCRIPTION ACTIVATOR CAMTA"/>
    <property type="match status" value="1"/>
</dbReference>
<gene>
    <name evidence="2" type="ORF">M569_07931</name>
</gene>
<dbReference type="PANTHER" id="PTHR23335:SF3">
    <property type="entry name" value="CALMODULIN-BINDING TRANSCRIPTION ACTIVATOR 5"/>
    <property type="match status" value="1"/>
</dbReference>
<dbReference type="EMBL" id="AUSU01003445">
    <property type="protein sequence ID" value="EPS66845.1"/>
    <property type="molecule type" value="Genomic_DNA"/>
</dbReference>
<evidence type="ECO:0000313" key="3">
    <source>
        <dbReference type="Proteomes" id="UP000015453"/>
    </source>
</evidence>
<dbReference type="GO" id="GO:0003690">
    <property type="term" value="F:double-stranded DNA binding"/>
    <property type="evidence" value="ECO:0007669"/>
    <property type="project" value="TreeGrafter"/>
</dbReference>
<protein>
    <submittedName>
        <fullName evidence="2">Uncharacterized protein</fullName>
    </submittedName>
</protein>
<dbReference type="Gene3D" id="1.25.40.20">
    <property type="entry name" value="Ankyrin repeat-containing domain"/>
    <property type="match status" value="1"/>
</dbReference>
<dbReference type="InterPro" id="IPR002110">
    <property type="entry name" value="Ankyrin_rpt"/>
</dbReference>
<dbReference type="AlphaFoldDB" id="S8CJL2"/>
<dbReference type="InterPro" id="IPR013783">
    <property type="entry name" value="Ig-like_fold"/>
</dbReference>
<dbReference type="GO" id="GO:0006357">
    <property type="term" value="P:regulation of transcription by RNA polymerase II"/>
    <property type="evidence" value="ECO:0007669"/>
    <property type="project" value="TreeGrafter"/>
</dbReference>
<keyword evidence="1" id="KW-0040">ANK repeat</keyword>
<dbReference type="GO" id="GO:0005634">
    <property type="term" value="C:nucleus"/>
    <property type="evidence" value="ECO:0007669"/>
    <property type="project" value="TreeGrafter"/>
</dbReference>
<name>S8CJL2_9LAMI</name>
<sequence length="274" mass="30032">ILDFAPGWAISNEETKILLVVAVEGDQPVADSSQLYLVCGNSTNPAKVIQTGAYRCIISPQAPGFVSLYLAIDRIQQVSQALSFEIRSPASDSPGHEAEIVEFQFQRRLARLLFEFPSDTSRLFCSQDHSETASGGGTGELCSTAGFKAGDFSLPRARNRLLESIFENKLEEWSLEIAPSGGSKLLERDENGHCAIHLCAALGYTWSPALFTDSFLSLDFRDKCGWTALHWAASQGKRDMVESLLRSGARAHLVTDPTLLYCRGRTAVDLAERN</sequence>
<feature type="non-terminal residue" evidence="2">
    <location>
        <position position="274"/>
    </location>
</feature>
<feature type="non-terminal residue" evidence="2">
    <location>
        <position position="1"/>
    </location>
</feature>
<reference evidence="2 3" key="1">
    <citation type="journal article" date="2013" name="BMC Genomics">
        <title>The miniature genome of a carnivorous plant Genlisea aurea contains a low number of genes and short non-coding sequences.</title>
        <authorList>
            <person name="Leushkin E.V."/>
            <person name="Sutormin R.A."/>
            <person name="Nabieva E.R."/>
            <person name="Penin A.A."/>
            <person name="Kondrashov A.S."/>
            <person name="Logacheva M.D."/>
        </authorList>
    </citation>
    <scope>NUCLEOTIDE SEQUENCE [LARGE SCALE GENOMIC DNA]</scope>
</reference>
<proteinExistence type="predicted"/>
<dbReference type="PROSITE" id="PS50088">
    <property type="entry name" value="ANK_REPEAT"/>
    <property type="match status" value="1"/>
</dbReference>
<dbReference type="Proteomes" id="UP000015453">
    <property type="component" value="Unassembled WGS sequence"/>
</dbReference>